<dbReference type="Proteomes" id="UP000821845">
    <property type="component" value="Chromosome 5"/>
</dbReference>
<name>A0ACB7S9I1_HYAAI</name>
<proteinExistence type="predicted"/>
<gene>
    <name evidence="1" type="ORF">HPB50_017860</name>
</gene>
<evidence type="ECO:0000313" key="1">
    <source>
        <dbReference type="EMBL" id="KAH6930716.1"/>
    </source>
</evidence>
<organism evidence="1 2">
    <name type="scientific">Hyalomma asiaticum</name>
    <name type="common">Tick</name>
    <dbReference type="NCBI Taxonomy" id="266040"/>
    <lineage>
        <taxon>Eukaryota</taxon>
        <taxon>Metazoa</taxon>
        <taxon>Ecdysozoa</taxon>
        <taxon>Arthropoda</taxon>
        <taxon>Chelicerata</taxon>
        <taxon>Arachnida</taxon>
        <taxon>Acari</taxon>
        <taxon>Parasitiformes</taxon>
        <taxon>Ixodida</taxon>
        <taxon>Ixodoidea</taxon>
        <taxon>Ixodidae</taxon>
        <taxon>Hyalomminae</taxon>
        <taxon>Hyalomma</taxon>
    </lineage>
</organism>
<keyword evidence="2" id="KW-1185">Reference proteome</keyword>
<accession>A0ACB7S9I1</accession>
<comment type="caution">
    <text evidence="1">The sequence shown here is derived from an EMBL/GenBank/DDBJ whole genome shotgun (WGS) entry which is preliminary data.</text>
</comment>
<dbReference type="EMBL" id="CM023485">
    <property type="protein sequence ID" value="KAH6930716.1"/>
    <property type="molecule type" value="Genomic_DNA"/>
</dbReference>
<protein>
    <submittedName>
        <fullName evidence="1">Uncharacterized protein</fullName>
    </submittedName>
</protein>
<evidence type="ECO:0000313" key="2">
    <source>
        <dbReference type="Proteomes" id="UP000821845"/>
    </source>
</evidence>
<reference evidence="1" key="1">
    <citation type="submission" date="2020-05" db="EMBL/GenBank/DDBJ databases">
        <title>Large-scale comparative analyses of tick genomes elucidate their genetic diversity and vector capacities.</title>
        <authorList>
            <person name="Jia N."/>
            <person name="Wang J."/>
            <person name="Shi W."/>
            <person name="Du L."/>
            <person name="Sun Y."/>
            <person name="Zhan W."/>
            <person name="Jiang J."/>
            <person name="Wang Q."/>
            <person name="Zhang B."/>
            <person name="Ji P."/>
            <person name="Sakyi L.B."/>
            <person name="Cui X."/>
            <person name="Yuan T."/>
            <person name="Jiang B."/>
            <person name="Yang W."/>
            <person name="Lam T.T.-Y."/>
            <person name="Chang Q."/>
            <person name="Ding S."/>
            <person name="Wang X."/>
            <person name="Zhu J."/>
            <person name="Ruan X."/>
            <person name="Zhao L."/>
            <person name="Wei J."/>
            <person name="Que T."/>
            <person name="Du C."/>
            <person name="Cheng J."/>
            <person name="Dai P."/>
            <person name="Han X."/>
            <person name="Huang E."/>
            <person name="Gao Y."/>
            <person name="Liu J."/>
            <person name="Shao H."/>
            <person name="Ye R."/>
            <person name="Li L."/>
            <person name="Wei W."/>
            <person name="Wang X."/>
            <person name="Wang C."/>
            <person name="Yang T."/>
            <person name="Huo Q."/>
            <person name="Li W."/>
            <person name="Guo W."/>
            <person name="Chen H."/>
            <person name="Zhou L."/>
            <person name="Ni X."/>
            <person name="Tian J."/>
            <person name="Zhou Y."/>
            <person name="Sheng Y."/>
            <person name="Liu T."/>
            <person name="Pan Y."/>
            <person name="Xia L."/>
            <person name="Li J."/>
            <person name="Zhao F."/>
            <person name="Cao W."/>
        </authorList>
    </citation>
    <scope>NUCLEOTIDE SEQUENCE</scope>
    <source>
        <strain evidence="1">Hyas-2018</strain>
    </source>
</reference>
<sequence length="1444" mass="162254">MALVVPGLSRVNSEKDPATASEASSTPQWWKQGWFFWKIAVRPSPFFAQTQKSGDHGLTRKCGLSWERSDVQTKIACDEDPIAEAVFNGSVGSTAGQVDHISLILLGGERLSPRRKERSGSDSVTKSTIILQDGVSIEELPVLIKKATAESLLDNDQTAHTTNFDDHPKATREGASPKVSAIIKKCTSVKDVYIALKKADPKDLTPAIGVQALDKLLQVRGGGLDARPKRNKNGEPEGVSLVIGELCNLITAAGSSEVILDGLKCVVKHRYSEEDRKRYIDTFVQVILSRICDGTIRLPDLLEATSLLVSCGSQYLSTVDHFWQTIVTQAVDMPKDDVLKLYSLLPYFKSSQSVVLRAVARNTTKNVLSLGAEDVAYILSVLTRLRLVPQSLLMSLTKWINLNLHVVSEKEFAGMVRSLQELRYLDTNSTKAVERYVRIKGSGSHEETMDALASYCRTFRWRSEPVFNSASEFFVANHKAISLPAAVNVVRALGYLNFVPKNAMEFFGSLEWLLRERFNEIPSNSLVDMLVACFYLQRYPLNFVKKVFSPHFIDKMNGSLEQNELRKTHQKLKFLDSALSLECKQYHGPYLPRDYSAKSVKRDGRLLRLMCSMQDDMEVVLGGEGNFSFSVVQPRLPLSDMYIIDYVVQLNKQGKPIPMDSVSGVDKRLAVIISLPEHYSMDSLHAMGHHATRMRLLRVLGYIVVELKYDALLKTRPASKERERRQAKKVTKGEAQKAAGRSKKDGNSKDCKRKFRNVWKETYTWLQYEEIKNTMHCVLCREAYFGQEKCVPFVEGTNNFKVSVIQKHEKTSAHRNLLNKSEAERKKLAHSFRAKKKPPEDSRSRFELLFKTVYEIQKNKLSFSQFPVLINRQIQNGVPLEGRYTNHHHVVPDFSKYIAMSMINDTVADIYQAKHFGIVLDDVSDVVGSRKDAVYITYLKDCAKRTKFLGLVDNENGVGIALAMVQMLAKFGLPSPFEKLLCLTTDGQTVHQADGGLQMALGKEAPVLYTMDCLVHKLESAVKPVLFRHTQVKCCTDKLYKLFCFFRDLQKKTGSTVEIWTPSSPTDQNARSSSPQLLVLNLKFLTAIIEKWSSVTSFLKDNYHNFDRKLRPDAAEILTCLKSSVFIAHVHLLREIFKTLHVFREKTTGSLSPACYTVVDELRATATVITNQITLGPSLVPVLHELQEKSGFFQGMAVTQDFDIESFHATAEDVCQCVSQQVLQMASQCSESLHKFSVLDPRNWPDDCDKHFGVYGIETIRELSCEMQALLPEKPVSDVILEWCSYKFFVSRSLATCLRKDFINLAATVVSRFSAVYPTICTFLTAAALLSPSCRVTCKGFEELCVIKESRKNVLTDDTLWQTMVINVNGAPLELWDPEPVVDLWLKTSLRRPNNRTSTKHALDTCNKQEAQADNSALFQGCQVVVITGELCDLPMVCGSDGSS</sequence>